<protein>
    <submittedName>
        <fullName evidence="1">Uncharacterized protein</fullName>
    </submittedName>
</protein>
<name>A0ACC0WU51_9STRA</name>
<keyword evidence="2" id="KW-1185">Reference proteome</keyword>
<comment type="caution">
    <text evidence="1">The sequence shown here is derived from an EMBL/GenBank/DDBJ whole genome shotgun (WGS) entry which is preliminary data.</text>
</comment>
<reference evidence="1 2" key="1">
    <citation type="journal article" date="2022" name="bioRxiv">
        <title>The genome of the oomycete Peronosclerospora sorghi, a cosmopolitan pathogen of maize and sorghum, is inflated with dispersed pseudogenes.</title>
        <authorList>
            <person name="Fletcher K."/>
            <person name="Martin F."/>
            <person name="Isakeit T."/>
            <person name="Cavanaugh K."/>
            <person name="Magill C."/>
            <person name="Michelmore R."/>
        </authorList>
    </citation>
    <scope>NUCLEOTIDE SEQUENCE [LARGE SCALE GENOMIC DNA]</scope>
    <source>
        <strain evidence="1">P6</strain>
    </source>
</reference>
<dbReference type="EMBL" id="CM047580">
    <property type="protein sequence ID" value="KAI9922450.1"/>
    <property type="molecule type" value="Genomic_DNA"/>
</dbReference>
<evidence type="ECO:0000313" key="2">
    <source>
        <dbReference type="Proteomes" id="UP001163321"/>
    </source>
</evidence>
<accession>A0ACC0WU51</accession>
<dbReference type="Proteomes" id="UP001163321">
    <property type="component" value="Chromosome 1"/>
</dbReference>
<gene>
    <name evidence="1" type="ORF">PsorP6_002667</name>
</gene>
<evidence type="ECO:0000313" key="1">
    <source>
        <dbReference type="EMBL" id="KAI9922450.1"/>
    </source>
</evidence>
<proteinExistence type="predicted"/>
<organism evidence="1 2">
    <name type="scientific">Peronosclerospora sorghi</name>
    <dbReference type="NCBI Taxonomy" id="230839"/>
    <lineage>
        <taxon>Eukaryota</taxon>
        <taxon>Sar</taxon>
        <taxon>Stramenopiles</taxon>
        <taxon>Oomycota</taxon>
        <taxon>Peronosporomycetes</taxon>
        <taxon>Peronosporales</taxon>
        <taxon>Peronosporaceae</taxon>
        <taxon>Peronosclerospora</taxon>
    </lineage>
</organism>
<sequence>MNHGYRLRLSSFLPKSDTRSTLSRMYEEILLEFWYYQDYVSSITLTEDGDRILRDDISKVMARSL</sequence>